<feature type="compositionally biased region" description="Basic residues" evidence="1">
    <location>
        <begin position="22"/>
        <end position="32"/>
    </location>
</feature>
<evidence type="ECO:0000313" key="2">
    <source>
        <dbReference type="EMBL" id="MCD2165865.1"/>
    </source>
</evidence>
<dbReference type="EMBL" id="JAJNCT010000010">
    <property type="protein sequence ID" value="MCD2165865.1"/>
    <property type="molecule type" value="Genomic_DNA"/>
</dbReference>
<keyword evidence="3" id="KW-1185">Reference proteome</keyword>
<feature type="region of interest" description="Disordered" evidence="1">
    <location>
        <begin position="1"/>
        <end position="43"/>
    </location>
</feature>
<evidence type="ECO:0000256" key="1">
    <source>
        <dbReference type="SAM" id="MobiDB-lite"/>
    </source>
</evidence>
<sequence>MPPQAAWAARKKTTEATQAPRKPAKVKVKRQRSSSAETPAERDRRLLRECKGLPNAGACLGYAN</sequence>
<protein>
    <submittedName>
        <fullName evidence="2">Uncharacterized protein</fullName>
    </submittedName>
</protein>
<comment type="caution">
    <text evidence="2">The sequence shown here is derived from an EMBL/GenBank/DDBJ whole genome shotgun (WGS) entry which is preliminary data.</text>
</comment>
<organism evidence="2 3">
    <name type="scientific">Comamonas koreensis</name>
    <dbReference type="NCBI Taxonomy" id="160825"/>
    <lineage>
        <taxon>Bacteria</taxon>
        <taxon>Pseudomonadati</taxon>
        <taxon>Pseudomonadota</taxon>
        <taxon>Betaproteobacteria</taxon>
        <taxon>Burkholderiales</taxon>
        <taxon>Comamonadaceae</taxon>
        <taxon>Comamonas</taxon>
    </lineage>
</organism>
<dbReference type="AlphaFoldDB" id="A0AAW4XWS2"/>
<proteinExistence type="predicted"/>
<accession>A0AAW4XWS2</accession>
<name>A0AAW4XWS2_9BURK</name>
<reference evidence="2 3" key="1">
    <citation type="submission" date="2021-11" db="EMBL/GenBank/DDBJ databases">
        <title>Genome sequence.</title>
        <authorList>
            <person name="Sun Q."/>
        </authorList>
    </citation>
    <scope>NUCLEOTIDE SEQUENCE [LARGE SCALE GENOMIC DNA]</scope>
    <source>
        <strain evidence="2 3">KCTC 12005</strain>
    </source>
</reference>
<gene>
    <name evidence="2" type="ORF">LPW39_12050</name>
</gene>
<dbReference type="Proteomes" id="UP001199260">
    <property type="component" value="Unassembled WGS sequence"/>
</dbReference>
<evidence type="ECO:0000313" key="3">
    <source>
        <dbReference type="Proteomes" id="UP001199260"/>
    </source>
</evidence>